<sequence>MTSHFLLLGNNPSAVQSQMQPLASTFPGKATWTLAFSLEEFDRYAKAEKDKLDFVILGPTTTAEQDASVRQIVTSIWGKVKQQRDEPGPGKWVLRIPGVLNTEAGRNGGIINWVDQQVEG</sequence>
<name>M5G147_DACPD</name>
<gene>
    <name evidence="1" type="ORF">DACRYDRAFT_109646</name>
</gene>
<organism evidence="1 2">
    <name type="scientific">Dacryopinax primogenitus (strain DJM 731)</name>
    <name type="common">Brown rot fungus</name>
    <dbReference type="NCBI Taxonomy" id="1858805"/>
    <lineage>
        <taxon>Eukaryota</taxon>
        <taxon>Fungi</taxon>
        <taxon>Dikarya</taxon>
        <taxon>Basidiomycota</taxon>
        <taxon>Agaricomycotina</taxon>
        <taxon>Dacrymycetes</taxon>
        <taxon>Dacrymycetales</taxon>
        <taxon>Dacrymycetaceae</taxon>
        <taxon>Dacryopinax</taxon>
    </lineage>
</organism>
<reference evidence="1 2" key="1">
    <citation type="journal article" date="2012" name="Science">
        <title>The Paleozoic origin of enzymatic lignin decomposition reconstructed from 31 fungal genomes.</title>
        <authorList>
            <person name="Floudas D."/>
            <person name="Binder M."/>
            <person name="Riley R."/>
            <person name="Barry K."/>
            <person name="Blanchette R.A."/>
            <person name="Henrissat B."/>
            <person name="Martinez A.T."/>
            <person name="Otillar R."/>
            <person name="Spatafora J.W."/>
            <person name="Yadav J.S."/>
            <person name="Aerts A."/>
            <person name="Benoit I."/>
            <person name="Boyd A."/>
            <person name="Carlson A."/>
            <person name="Copeland A."/>
            <person name="Coutinho P.M."/>
            <person name="de Vries R.P."/>
            <person name="Ferreira P."/>
            <person name="Findley K."/>
            <person name="Foster B."/>
            <person name="Gaskell J."/>
            <person name="Glotzer D."/>
            <person name="Gorecki P."/>
            <person name="Heitman J."/>
            <person name="Hesse C."/>
            <person name="Hori C."/>
            <person name="Igarashi K."/>
            <person name="Jurgens J.A."/>
            <person name="Kallen N."/>
            <person name="Kersten P."/>
            <person name="Kohler A."/>
            <person name="Kuees U."/>
            <person name="Kumar T.K.A."/>
            <person name="Kuo A."/>
            <person name="LaButti K."/>
            <person name="Larrondo L.F."/>
            <person name="Lindquist E."/>
            <person name="Ling A."/>
            <person name="Lombard V."/>
            <person name="Lucas S."/>
            <person name="Lundell T."/>
            <person name="Martin R."/>
            <person name="McLaughlin D.J."/>
            <person name="Morgenstern I."/>
            <person name="Morin E."/>
            <person name="Murat C."/>
            <person name="Nagy L.G."/>
            <person name="Nolan M."/>
            <person name="Ohm R.A."/>
            <person name="Patyshakuliyeva A."/>
            <person name="Rokas A."/>
            <person name="Ruiz-Duenas F.J."/>
            <person name="Sabat G."/>
            <person name="Salamov A."/>
            <person name="Samejima M."/>
            <person name="Schmutz J."/>
            <person name="Slot J.C."/>
            <person name="St John F."/>
            <person name="Stenlid J."/>
            <person name="Sun H."/>
            <person name="Sun S."/>
            <person name="Syed K."/>
            <person name="Tsang A."/>
            <person name="Wiebenga A."/>
            <person name="Young D."/>
            <person name="Pisabarro A."/>
            <person name="Eastwood D.C."/>
            <person name="Martin F."/>
            <person name="Cullen D."/>
            <person name="Grigoriev I.V."/>
            <person name="Hibbett D.S."/>
        </authorList>
    </citation>
    <scope>NUCLEOTIDE SEQUENCE [LARGE SCALE GENOMIC DNA]</scope>
    <source>
        <strain evidence="1 2">DJM-731 SS1</strain>
    </source>
</reference>
<dbReference type="HOGENOM" id="CLU_2049629_0_0_1"/>
<protein>
    <submittedName>
        <fullName evidence="1">Uncharacterized protein</fullName>
    </submittedName>
</protein>
<dbReference type="Proteomes" id="UP000030653">
    <property type="component" value="Unassembled WGS sequence"/>
</dbReference>
<dbReference type="OrthoDB" id="3343133at2759"/>
<keyword evidence="2" id="KW-1185">Reference proteome</keyword>
<proteinExistence type="predicted"/>
<dbReference type="RefSeq" id="XP_040626444.1">
    <property type="nucleotide sequence ID" value="XM_040768917.1"/>
</dbReference>
<dbReference type="EMBL" id="JH795869">
    <property type="protein sequence ID" value="EJT99546.1"/>
    <property type="molecule type" value="Genomic_DNA"/>
</dbReference>
<accession>M5G147</accession>
<evidence type="ECO:0000313" key="2">
    <source>
        <dbReference type="Proteomes" id="UP000030653"/>
    </source>
</evidence>
<dbReference type="GeneID" id="63683979"/>
<dbReference type="AlphaFoldDB" id="M5G147"/>
<evidence type="ECO:0000313" key="1">
    <source>
        <dbReference type="EMBL" id="EJT99546.1"/>
    </source>
</evidence>